<accession>A0A345ZBM9</accession>
<feature type="compositionally biased region" description="Low complexity" evidence="1">
    <location>
        <begin position="620"/>
        <end position="650"/>
    </location>
</feature>
<feature type="compositionally biased region" description="Basic and acidic residues" evidence="1">
    <location>
        <begin position="754"/>
        <end position="767"/>
    </location>
</feature>
<feature type="compositionally biased region" description="Low complexity" evidence="1">
    <location>
        <begin position="658"/>
        <end position="680"/>
    </location>
</feature>
<keyword evidence="3" id="KW-1185">Reference proteome</keyword>
<feature type="region of interest" description="Disordered" evidence="1">
    <location>
        <begin position="73"/>
        <end position="124"/>
    </location>
</feature>
<evidence type="ECO:0000256" key="1">
    <source>
        <dbReference type="SAM" id="MobiDB-lite"/>
    </source>
</evidence>
<organism evidence="2 3">
    <name type="scientific">Candidatus Chromulinivorax destructor</name>
    <dbReference type="NCBI Taxonomy" id="2066483"/>
    <lineage>
        <taxon>Bacteria</taxon>
        <taxon>Candidatus Babelota</taxon>
        <taxon>Candidatus Babeliae</taxon>
        <taxon>Candidatus Babeliales</taxon>
        <taxon>Candidatus Chromulinivoraceae</taxon>
        <taxon>Candidatus Chromulinivorax</taxon>
    </lineage>
</organism>
<evidence type="ECO:0000313" key="3">
    <source>
        <dbReference type="Proteomes" id="UP000254834"/>
    </source>
</evidence>
<gene>
    <name evidence="2" type="ORF">C0J27_02990</name>
</gene>
<feature type="compositionally biased region" description="Polar residues" evidence="1">
    <location>
        <begin position="604"/>
        <end position="619"/>
    </location>
</feature>
<dbReference type="Proteomes" id="UP000254834">
    <property type="component" value="Chromosome"/>
</dbReference>
<sequence length="839" mass="93442">MILVCFFSLQATEKFNKNITKNKNVCNQINKSIPDKTFIAPIEQTNSTNSPKKTPYIAPRGSRVADRVVALKRSKEKEKSNPTAKHSSGTWFELAPGQQSDTSKDDRDSDDHDEDRQSPPVTSLQAGVDYSAMAAAACIYGLATSGLVLSAPLALGAGFFIVGASFFIQDTQEKAQIDRTKQTKQSVIEPEELTKNLVYRKQCEEIKAFFTAHALYEKENRHFLYKNKKSYQLTDIEKAQKEKKIQAYIFFSQVIAKLLEPGASKEKEKIFDELVQALIAFINIDTRDKERVIARHSDKNNIENTYQAQHEKYLEDIFSFLENLNCDSYAINEYSEQKRIMATSVVLAEAYILESLLGTFAGPIGVGILAGSFMYQNREFIFDYIQQARNYKKLTPEERSVLDQLEKYSRDLAYSLEKAINIGSLGAVKQDDILDARLIPIEYDGRQCQLLVVLENNGSQRLYLIPRNSHDVHEIPPMYGMENYLYSAPDVKAKVADYVKNNQPAIQAAAAKKQAEVDKVLSTIEKNLPTPEIYDLLPDHSAYFPVSSSAETFQAALSKDGKPLRGNDGCYYDVKGYSWTLDKENNRWVITNYSRNHTIITNATKPVSSKDTPSCNQIDNNSGNQSTTNSTSESSSDSTPMDSTPQTPSPNSGCGGVTDELQTPTTLTTPTTPQQGPTDTAHGPTDEPESKSTGCGQSDPAAPDLDKDSPGCGSHGNQDPDDFILQANRNKEQNNNNSKAPHGTYRPSPKHHPNSPDHIGKPPRDGQDALDNSFSVEKSTQRVAVQDGKVVILKYEEEDIYHGYIVEDITTLPQKVKDALVEQGFMKDSTSKKLTKQED</sequence>
<dbReference type="AlphaFoldDB" id="A0A345ZBM9"/>
<protein>
    <submittedName>
        <fullName evidence="2">Uncharacterized protein</fullName>
    </submittedName>
</protein>
<evidence type="ECO:0000313" key="2">
    <source>
        <dbReference type="EMBL" id="AXK60696.1"/>
    </source>
</evidence>
<feature type="compositionally biased region" description="Basic and acidic residues" evidence="1">
    <location>
        <begin position="102"/>
        <end position="117"/>
    </location>
</feature>
<name>A0A345ZBM9_9BACT</name>
<feature type="compositionally biased region" description="Polar residues" evidence="1">
    <location>
        <begin position="81"/>
        <end position="90"/>
    </location>
</feature>
<proteinExistence type="predicted"/>
<dbReference type="KEGG" id="cdes:C0J27_02990"/>
<reference evidence="2 3" key="1">
    <citation type="submission" date="2017-12" db="EMBL/GenBank/DDBJ databases">
        <title>Chromulinavorax destructans is a abundant pathogen of dominant heterotrophic picoflagllates.</title>
        <authorList>
            <person name="Deeg C.M."/>
            <person name="Zimmer M."/>
            <person name="Suttle C.A."/>
        </authorList>
    </citation>
    <scope>NUCLEOTIDE SEQUENCE [LARGE SCALE GENOMIC DNA]</scope>
    <source>
        <strain evidence="2 3">SeV1</strain>
    </source>
</reference>
<dbReference type="EMBL" id="CP025544">
    <property type="protein sequence ID" value="AXK60696.1"/>
    <property type="molecule type" value="Genomic_DNA"/>
</dbReference>
<feature type="region of interest" description="Disordered" evidence="1">
    <location>
        <begin position="604"/>
        <end position="771"/>
    </location>
</feature>